<dbReference type="RefSeq" id="WP_016885840.1">
    <property type="nucleotide sequence ID" value="NZ_CP035228.1"/>
</dbReference>
<protein>
    <submittedName>
        <fullName evidence="1">Uncharacterized protein</fullName>
    </submittedName>
</protein>
<accession>A0AB37GHK4</accession>
<reference evidence="1 2" key="1">
    <citation type="submission" date="2020-12" db="EMBL/GenBank/DDBJ databases">
        <title>FDA dAtabase for Regulatory Grade micrObial Sequences (FDA-ARGOS): Supporting development and validation of Infectious Disease Dx tests.</title>
        <authorList>
            <person name="Nelson B."/>
            <person name="Plummer A."/>
            <person name="Tallon L."/>
            <person name="Sadzewicz L."/>
            <person name="Zhao X."/>
            <person name="Boylan J."/>
            <person name="Ott S."/>
            <person name="Bowen H."/>
            <person name="Vavikolanu K."/>
            <person name="Mehta A."/>
            <person name="Aluvathingal J."/>
            <person name="Nadendla S."/>
            <person name="Myers T."/>
            <person name="Yan Y."/>
            <person name="Sichtig H."/>
        </authorList>
    </citation>
    <scope>NUCLEOTIDE SEQUENCE [LARGE SCALE GENOMIC DNA]</scope>
    <source>
        <strain evidence="1 2">FDAARGOS_923</strain>
    </source>
</reference>
<evidence type="ECO:0000313" key="2">
    <source>
        <dbReference type="Proteomes" id="UP000595038"/>
    </source>
</evidence>
<proteinExistence type="predicted"/>
<name>A0AB37GHK4_BACLI</name>
<organism evidence="1 2">
    <name type="scientific">Bacillus licheniformis</name>
    <dbReference type="NCBI Taxonomy" id="1402"/>
    <lineage>
        <taxon>Bacteria</taxon>
        <taxon>Bacillati</taxon>
        <taxon>Bacillota</taxon>
        <taxon>Bacilli</taxon>
        <taxon>Bacillales</taxon>
        <taxon>Bacillaceae</taxon>
        <taxon>Bacillus</taxon>
    </lineage>
</organism>
<dbReference type="AlphaFoldDB" id="A0AB37GHK4"/>
<evidence type="ECO:0000313" key="1">
    <source>
        <dbReference type="EMBL" id="QPR72005.1"/>
    </source>
</evidence>
<dbReference type="Proteomes" id="UP000595038">
    <property type="component" value="Chromosome"/>
</dbReference>
<gene>
    <name evidence="1" type="ORF">I6G80_19615</name>
</gene>
<sequence>MKEYEISLSNEREFYRNDEGSCWLDGEYETNHDIVISELSEEIIRLLVENAQLDHREKEIKQLWVENEQIKGKNAVLQHKMKFYSDAIEMIRAEIEKKDIKGAYLLMLWLMEKTEEWGEGD</sequence>
<dbReference type="EMBL" id="CP065647">
    <property type="protein sequence ID" value="QPR72005.1"/>
    <property type="molecule type" value="Genomic_DNA"/>
</dbReference>